<dbReference type="PROSITE" id="PS51257">
    <property type="entry name" value="PROKAR_LIPOPROTEIN"/>
    <property type="match status" value="1"/>
</dbReference>
<gene>
    <name evidence="1" type="ORF">MAQ5080_02012</name>
</gene>
<evidence type="ECO:0000313" key="1">
    <source>
        <dbReference type="EMBL" id="SBS31599.1"/>
    </source>
</evidence>
<dbReference type="Proteomes" id="UP000092627">
    <property type="component" value="Unassembled WGS sequence"/>
</dbReference>
<accession>A0A1A8TH14</accession>
<name>A0A1A8TH14_9GAMM</name>
<evidence type="ECO:0000313" key="2">
    <source>
        <dbReference type="Proteomes" id="UP000092627"/>
    </source>
</evidence>
<dbReference type="Pfam" id="PF03923">
    <property type="entry name" value="Lipoprotein_16"/>
    <property type="match status" value="1"/>
</dbReference>
<protein>
    <recommendedName>
        <fullName evidence="3">Lipoprotein</fullName>
    </recommendedName>
</protein>
<keyword evidence="2" id="KW-1185">Reference proteome</keyword>
<proteinExistence type="predicted"/>
<reference evidence="1 2" key="1">
    <citation type="submission" date="2016-06" db="EMBL/GenBank/DDBJ databases">
        <authorList>
            <person name="Kjaerup R.B."/>
            <person name="Dalgaard T.S."/>
            <person name="Juul-Madsen H.R."/>
        </authorList>
    </citation>
    <scope>NUCLEOTIDE SEQUENCE [LARGE SCALE GENOMIC DNA]</scope>
    <source>
        <strain evidence="1 2">CECT 5080</strain>
    </source>
</reference>
<dbReference type="EMBL" id="FLOC01000011">
    <property type="protein sequence ID" value="SBS31599.1"/>
    <property type="molecule type" value="Genomic_DNA"/>
</dbReference>
<dbReference type="InterPro" id="IPR005619">
    <property type="entry name" value="Uncharacterised_YajG"/>
</dbReference>
<sequence length="189" mass="20923">MRTFLLGSVIFAAVALQGCSTTHTINIAPTGMAASQQYTNQQQINYSVKPFASKTIGEIETGLRERAKIVIGNDTRDALDSYIGQKLEEYGLTPNRGNQPATILMFDLTQLSYQTHTIALKTEAKLVAELQATVVKGEQRYTAKFKSEKIDQYGTLPDREAVEQEINKLLGKTVDRALNDGKLIQMLSH</sequence>
<evidence type="ECO:0008006" key="3">
    <source>
        <dbReference type="Google" id="ProtNLM"/>
    </source>
</evidence>
<dbReference type="AlphaFoldDB" id="A0A1A8TH14"/>
<dbReference type="RefSeq" id="WP_197464601.1">
    <property type="nucleotide sequence ID" value="NZ_FLOC01000011.1"/>
</dbReference>
<organism evidence="1 2">
    <name type="scientific">Marinomonas aquimarina</name>
    <dbReference type="NCBI Taxonomy" id="295068"/>
    <lineage>
        <taxon>Bacteria</taxon>
        <taxon>Pseudomonadati</taxon>
        <taxon>Pseudomonadota</taxon>
        <taxon>Gammaproteobacteria</taxon>
        <taxon>Oceanospirillales</taxon>
        <taxon>Oceanospirillaceae</taxon>
        <taxon>Marinomonas</taxon>
    </lineage>
</organism>